<sequence length="80" mass="9317">MIPIKLPREDKDRIIDALIAFYYEERSEELGHIGAEQIIDFLLKETAPYVYNKALADARQVIAEKTASIEEELYAMERRT</sequence>
<evidence type="ECO:0000313" key="1">
    <source>
        <dbReference type="EMBL" id="MFC0393024.1"/>
    </source>
</evidence>
<name>A0ABV6JAV0_9BACL</name>
<evidence type="ECO:0000313" key="2">
    <source>
        <dbReference type="Proteomes" id="UP001589818"/>
    </source>
</evidence>
<keyword evidence="2" id="KW-1185">Reference proteome</keyword>
<accession>A0ABV6JAV0</accession>
<dbReference type="Pfam" id="PF09932">
    <property type="entry name" value="DUF2164"/>
    <property type="match status" value="1"/>
</dbReference>
<proteinExistence type="predicted"/>
<dbReference type="Proteomes" id="UP001589818">
    <property type="component" value="Unassembled WGS sequence"/>
</dbReference>
<protein>
    <submittedName>
        <fullName evidence="1">DUF2164 domain-containing protein</fullName>
    </submittedName>
</protein>
<dbReference type="RefSeq" id="WP_256555573.1">
    <property type="nucleotide sequence ID" value="NZ_JANHOF010000016.1"/>
</dbReference>
<organism evidence="1 2">
    <name type="scientific">Paenibacillus mendelii</name>
    <dbReference type="NCBI Taxonomy" id="206163"/>
    <lineage>
        <taxon>Bacteria</taxon>
        <taxon>Bacillati</taxon>
        <taxon>Bacillota</taxon>
        <taxon>Bacilli</taxon>
        <taxon>Bacillales</taxon>
        <taxon>Paenibacillaceae</taxon>
        <taxon>Paenibacillus</taxon>
    </lineage>
</organism>
<dbReference type="InterPro" id="IPR018680">
    <property type="entry name" value="DUF2164"/>
</dbReference>
<gene>
    <name evidence="1" type="ORF">ACFFJ8_16785</name>
</gene>
<dbReference type="EMBL" id="JBHLVF010000028">
    <property type="protein sequence ID" value="MFC0393024.1"/>
    <property type="molecule type" value="Genomic_DNA"/>
</dbReference>
<reference evidence="1 2" key="1">
    <citation type="submission" date="2024-09" db="EMBL/GenBank/DDBJ databases">
        <authorList>
            <person name="Sun Q."/>
            <person name="Mori K."/>
        </authorList>
    </citation>
    <scope>NUCLEOTIDE SEQUENCE [LARGE SCALE GENOMIC DNA]</scope>
    <source>
        <strain evidence="1 2">CCM 4839</strain>
    </source>
</reference>
<comment type="caution">
    <text evidence="1">The sequence shown here is derived from an EMBL/GenBank/DDBJ whole genome shotgun (WGS) entry which is preliminary data.</text>
</comment>